<comment type="subcellular location">
    <subcellularLocation>
        <location evidence="1">Cell membrane</location>
        <topology evidence="1">Multi-pass membrane protein</topology>
    </subcellularLocation>
</comment>
<dbReference type="InterPro" id="IPR000276">
    <property type="entry name" value="GPCR_Rhodpsn"/>
</dbReference>
<dbReference type="InterPro" id="IPR050939">
    <property type="entry name" value="Olfactory_GPCR1"/>
</dbReference>
<dbReference type="OMA" id="YCDIAPI"/>
<keyword evidence="8 13" id="KW-0472">Membrane</keyword>
<evidence type="ECO:0000256" key="7">
    <source>
        <dbReference type="ARBA" id="ARBA00023040"/>
    </source>
</evidence>
<evidence type="ECO:0000256" key="8">
    <source>
        <dbReference type="ARBA" id="ARBA00023136"/>
    </source>
</evidence>
<keyword evidence="12" id="KW-0807">Transducer</keyword>
<dbReference type="Pfam" id="PF13853">
    <property type="entry name" value="7tm_4"/>
    <property type="match status" value="1"/>
</dbReference>
<dbReference type="GO" id="GO:0005886">
    <property type="term" value="C:plasma membrane"/>
    <property type="evidence" value="ECO:0000318"/>
    <property type="project" value="GO_Central"/>
</dbReference>
<feature type="transmembrane region" description="Helical" evidence="13">
    <location>
        <begin position="76"/>
        <end position="94"/>
    </location>
</feature>
<feature type="transmembrane region" description="Helical" evidence="13">
    <location>
        <begin position="182"/>
        <end position="201"/>
    </location>
</feature>
<feature type="transmembrane region" description="Helical" evidence="13">
    <location>
        <begin position="114"/>
        <end position="135"/>
    </location>
</feature>
<evidence type="ECO:0000313" key="16">
    <source>
        <dbReference type="RefSeq" id="XP_031754176.1"/>
    </source>
</evidence>
<keyword evidence="9" id="KW-1015">Disulfide bond</keyword>
<evidence type="ECO:0000256" key="4">
    <source>
        <dbReference type="ARBA" id="ARBA00022692"/>
    </source>
</evidence>
<dbReference type="KEGG" id="xtr:116409587"/>
<evidence type="ECO:0000256" key="6">
    <source>
        <dbReference type="ARBA" id="ARBA00022989"/>
    </source>
</evidence>
<evidence type="ECO:0000256" key="2">
    <source>
        <dbReference type="ARBA" id="ARBA00022475"/>
    </source>
</evidence>
<proteinExistence type="predicted"/>
<keyword evidence="3" id="KW-0716">Sensory transduction</keyword>
<feature type="transmembrane region" description="Helical" evidence="13">
    <location>
        <begin position="49"/>
        <end position="69"/>
    </location>
</feature>
<sequence>MSVTNCMVQFYLLCVPTIAQSLLLAAMSFDRYAAICNPLHYMSVMTFKLQLYIAAYCWASGVLTALLAFAFLHPLVFCLANVINHFYCDIAPIIELSCSDTSIVELVVSLDSMFVFFSPFVFIIGTYVSILRTILRIPSGCGRQKAFSTCSSHLSVVFVYYGTLTAIYLYSPGKHSLNANKFLSLLYIVVTPLFNPIIYSLRNQDIKRAIRKCVLGKVTGFT</sequence>
<dbReference type="InterPro" id="IPR000725">
    <property type="entry name" value="Olfact_rcpt"/>
</dbReference>
<feature type="transmembrane region" description="Helical" evidence="13">
    <location>
        <begin position="147"/>
        <end position="170"/>
    </location>
</feature>
<evidence type="ECO:0000313" key="17">
    <source>
        <dbReference type="Xenbase" id="XB-GENE-29095331"/>
    </source>
</evidence>
<keyword evidence="5" id="KW-0552">Olfaction</keyword>
<dbReference type="FunFam" id="1.20.1070.10:FF:000015">
    <property type="entry name" value="Olfactory receptor"/>
    <property type="match status" value="1"/>
</dbReference>
<dbReference type="AlphaFoldDB" id="A0A8J1JBZ8"/>
<evidence type="ECO:0000256" key="3">
    <source>
        <dbReference type="ARBA" id="ARBA00022606"/>
    </source>
</evidence>
<evidence type="ECO:0000256" key="10">
    <source>
        <dbReference type="ARBA" id="ARBA00023170"/>
    </source>
</evidence>
<reference evidence="16" key="1">
    <citation type="submission" date="2025-08" db="UniProtKB">
        <authorList>
            <consortium name="RefSeq"/>
        </authorList>
    </citation>
    <scope>IDENTIFICATION</scope>
    <source>
        <strain evidence="16">Nigerian</strain>
        <tissue evidence="16">Liver and blood</tissue>
    </source>
</reference>
<dbReference type="PANTHER" id="PTHR24242">
    <property type="entry name" value="G-PROTEIN COUPLED RECEPTOR"/>
    <property type="match status" value="1"/>
</dbReference>
<evidence type="ECO:0000256" key="1">
    <source>
        <dbReference type="ARBA" id="ARBA00004651"/>
    </source>
</evidence>
<dbReference type="Xenbase" id="XB-GENE-29095331">
    <property type="gene designation" value="or16d7"/>
</dbReference>
<protein>
    <submittedName>
        <fullName evidence="16">Olfactory receptor 10R2-like</fullName>
    </submittedName>
</protein>
<evidence type="ECO:0000256" key="12">
    <source>
        <dbReference type="ARBA" id="ARBA00023224"/>
    </source>
</evidence>
<evidence type="ECO:0000313" key="15">
    <source>
        <dbReference type="Proteomes" id="UP000008143"/>
    </source>
</evidence>
<dbReference type="InterPro" id="IPR017452">
    <property type="entry name" value="GPCR_Rhodpsn_7TM"/>
</dbReference>
<keyword evidence="11" id="KW-0325">Glycoprotein</keyword>
<dbReference type="PRINTS" id="PR00245">
    <property type="entry name" value="OLFACTORYR"/>
</dbReference>
<dbReference type="RefSeq" id="XP_031754176.1">
    <property type="nucleotide sequence ID" value="XM_031898316.1"/>
</dbReference>
<evidence type="ECO:0000256" key="11">
    <source>
        <dbReference type="ARBA" id="ARBA00023180"/>
    </source>
</evidence>
<keyword evidence="6 13" id="KW-1133">Transmembrane helix</keyword>
<dbReference type="PROSITE" id="PS50262">
    <property type="entry name" value="G_PROTEIN_RECEP_F1_2"/>
    <property type="match status" value="1"/>
</dbReference>
<dbReference type="GO" id="GO:0050911">
    <property type="term" value="P:detection of chemical stimulus involved in sensory perception of smell"/>
    <property type="evidence" value="ECO:0000318"/>
    <property type="project" value="GO_Central"/>
</dbReference>
<name>A0A8J1JBZ8_XENTR</name>
<keyword evidence="10" id="KW-0675">Receptor</keyword>
<dbReference type="OrthoDB" id="9836137at2759"/>
<dbReference type="GO" id="GO:0004930">
    <property type="term" value="F:G protein-coupled receptor activity"/>
    <property type="evidence" value="ECO:0007669"/>
    <property type="project" value="UniProtKB-KW"/>
</dbReference>
<dbReference type="Proteomes" id="UP000008143">
    <property type="component" value="Chromosome 3"/>
</dbReference>
<keyword evidence="7" id="KW-0297">G-protein coupled receptor</keyword>
<dbReference type="SUPFAM" id="SSF81321">
    <property type="entry name" value="Family A G protein-coupled receptor-like"/>
    <property type="match status" value="1"/>
</dbReference>
<accession>A0A8J1JBZ8</accession>
<evidence type="ECO:0000256" key="5">
    <source>
        <dbReference type="ARBA" id="ARBA00022725"/>
    </source>
</evidence>
<keyword evidence="4 13" id="KW-0812">Transmembrane</keyword>
<dbReference type="AGR" id="Xenbase:XB-GENE-29095331"/>
<keyword evidence="2" id="KW-1003">Cell membrane</keyword>
<dbReference type="Gene3D" id="1.20.1070.10">
    <property type="entry name" value="Rhodopsin 7-helix transmembrane proteins"/>
    <property type="match status" value="1"/>
</dbReference>
<evidence type="ECO:0000259" key="14">
    <source>
        <dbReference type="PROSITE" id="PS50262"/>
    </source>
</evidence>
<dbReference type="PANTHER" id="PTHR24242:SF408">
    <property type="entry name" value="OLFACTORY RECEPTOR 11A1-LIKE"/>
    <property type="match status" value="1"/>
</dbReference>
<evidence type="ECO:0000256" key="13">
    <source>
        <dbReference type="SAM" id="Phobius"/>
    </source>
</evidence>
<dbReference type="PRINTS" id="PR00237">
    <property type="entry name" value="GPCRRHODOPSN"/>
</dbReference>
<evidence type="ECO:0000256" key="9">
    <source>
        <dbReference type="ARBA" id="ARBA00023157"/>
    </source>
</evidence>
<keyword evidence="15" id="KW-1185">Reference proteome</keyword>
<dbReference type="GO" id="GO:0004984">
    <property type="term" value="F:olfactory receptor activity"/>
    <property type="evidence" value="ECO:0000318"/>
    <property type="project" value="GO_Central"/>
</dbReference>
<gene>
    <name evidence="17" type="primary">or16d7</name>
    <name evidence="16" type="synonym">LOC116409587</name>
</gene>
<organism evidence="15 16">
    <name type="scientific">Xenopus tropicalis</name>
    <name type="common">Western clawed frog</name>
    <name type="synonym">Silurana tropicalis</name>
    <dbReference type="NCBI Taxonomy" id="8364"/>
    <lineage>
        <taxon>Eukaryota</taxon>
        <taxon>Metazoa</taxon>
        <taxon>Chordata</taxon>
        <taxon>Craniata</taxon>
        <taxon>Vertebrata</taxon>
        <taxon>Euteleostomi</taxon>
        <taxon>Amphibia</taxon>
        <taxon>Batrachia</taxon>
        <taxon>Anura</taxon>
        <taxon>Pipoidea</taxon>
        <taxon>Pipidae</taxon>
        <taxon>Xenopodinae</taxon>
        <taxon>Xenopus</taxon>
        <taxon>Silurana</taxon>
    </lineage>
</organism>
<feature type="domain" description="G-protein coupled receptors family 1 profile" evidence="14">
    <location>
        <begin position="1"/>
        <end position="199"/>
    </location>
</feature>